<name>A0A844YVI2_9SPHN</name>
<protein>
    <submittedName>
        <fullName evidence="1">HAD family hydrolase</fullName>
    </submittedName>
</protein>
<dbReference type="OrthoDB" id="9816564at2"/>
<dbReference type="Pfam" id="PF00702">
    <property type="entry name" value="Hydrolase"/>
    <property type="match status" value="1"/>
</dbReference>
<evidence type="ECO:0000313" key="1">
    <source>
        <dbReference type="EMBL" id="MXO71152.1"/>
    </source>
</evidence>
<evidence type="ECO:0000313" key="2">
    <source>
        <dbReference type="Proteomes" id="UP000466966"/>
    </source>
</evidence>
<organism evidence="1 2">
    <name type="scientific">Alteraurantiacibacter buctensis</name>
    <dbReference type="NCBI Taxonomy" id="1503981"/>
    <lineage>
        <taxon>Bacteria</taxon>
        <taxon>Pseudomonadati</taxon>
        <taxon>Pseudomonadota</taxon>
        <taxon>Alphaproteobacteria</taxon>
        <taxon>Sphingomonadales</taxon>
        <taxon>Erythrobacteraceae</taxon>
        <taxon>Alteraurantiacibacter</taxon>
    </lineage>
</organism>
<dbReference type="SUPFAM" id="SSF56784">
    <property type="entry name" value="HAD-like"/>
    <property type="match status" value="1"/>
</dbReference>
<comment type="caution">
    <text evidence="1">The sequence shown here is derived from an EMBL/GenBank/DDBJ whole genome shotgun (WGS) entry which is preliminary data.</text>
</comment>
<accession>A0A844YVI2</accession>
<dbReference type="GO" id="GO:0016787">
    <property type="term" value="F:hydrolase activity"/>
    <property type="evidence" value="ECO:0007669"/>
    <property type="project" value="UniProtKB-KW"/>
</dbReference>
<dbReference type="RefSeq" id="WP_160771095.1">
    <property type="nucleotide sequence ID" value="NZ_WTYV01000002.1"/>
</dbReference>
<sequence length="804" mass="86541">MTHTVLPHEVPALLDRFPDARCLSLDCFDTLLWRDCHAPVDLFTALPGVARAQRVGAEGAARKARALAGKGTEVSLAEIHARLHPNGSAAGRAQSAAEELAAEARHCHGFAPVVALMQAAKARGMEVVIVSDTYLDAAQLRALIAAAAGANVAALIDQVFCSSKFGLSKGAGLYGQVLKKLRHAPHEIVHLGDNFHADVEGVAPLGVNAVHLVQFADEVRQRLRLEASADALLHPHCAPKARALQPHRAALSLAEPLCGDAAERLGASVLGPVFHAFHHWLDGEAAALEAAHGGRVHKLFLMRDGYLPLRVHRELGGTDGHELEISRFTATAAHFTSDAAITAFVEDEIGLRPTTLARQMLLPEERIASLLEPLSMEDGTQALLKETRTGPFRKALLRASRAFADRLQAHLRATCKPQAGDTLMLVDLGYNGTVQNRVAALLASRLKVHVAGRYLVLREKEVTGLDKRGLIDARHYAPEVLEGFCANVALLEQLCTKAQGSVVDYTPDGTPLRGPNDIKQQQSAVREAVQQGCLAFQRAARNAVVRTPCDHAPAMWREAAASVLARAMFLPLPAELAVVEAFEHDVNLGTQQTVPLFDRAVAARGLKQRGLFYMNGAERMLLPAEIDREGLATRLSLMVHRLFDPPFAYSDFGQGGVALDVTLVDPASGQVARRQVQATPTHDGFYTAAIPVGEGRFAVAAHIGQLAEWFEVESAVHVPVADFISGKHEALRRETVAHAAPEGIGRMADRLWHSPAADGHLLFPPPADSRDEPVLLALTFRPLVLRQTRAAAGQTTPAAERTVA</sequence>
<dbReference type="Proteomes" id="UP000466966">
    <property type="component" value="Unassembled WGS sequence"/>
</dbReference>
<dbReference type="AlphaFoldDB" id="A0A844YVI2"/>
<keyword evidence="1" id="KW-0378">Hydrolase</keyword>
<dbReference type="CDD" id="cd01427">
    <property type="entry name" value="HAD_like"/>
    <property type="match status" value="1"/>
</dbReference>
<dbReference type="EMBL" id="WTYV01000002">
    <property type="protein sequence ID" value="MXO71152.1"/>
    <property type="molecule type" value="Genomic_DNA"/>
</dbReference>
<proteinExistence type="predicted"/>
<reference evidence="1 2" key="1">
    <citation type="submission" date="2019-12" db="EMBL/GenBank/DDBJ databases">
        <title>Genomic-based taxomic classification of the family Erythrobacteraceae.</title>
        <authorList>
            <person name="Xu L."/>
        </authorList>
    </citation>
    <scope>NUCLEOTIDE SEQUENCE [LARGE SCALE GENOMIC DNA]</scope>
    <source>
        <strain evidence="1 2">M0322</strain>
    </source>
</reference>
<dbReference type="Gene3D" id="3.40.50.1000">
    <property type="entry name" value="HAD superfamily/HAD-like"/>
    <property type="match status" value="1"/>
</dbReference>
<gene>
    <name evidence="1" type="ORF">GRI99_05810</name>
</gene>
<dbReference type="InterPro" id="IPR023214">
    <property type="entry name" value="HAD_sf"/>
</dbReference>
<keyword evidence="2" id="KW-1185">Reference proteome</keyword>
<dbReference type="InterPro" id="IPR036412">
    <property type="entry name" value="HAD-like_sf"/>
</dbReference>